<dbReference type="OMA" id="QEGWITH"/>
<keyword evidence="5" id="KW-0479">Metal-binding</keyword>
<evidence type="ECO:0000256" key="1">
    <source>
        <dbReference type="ARBA" id="ARBA00004123"/>
    </source>
</evidence>
<evidence type="ECO:0000256" key="2">
    <source>
        <dbReference type="ARBA" id="ARBA00008323"/>
    </source>
</evidence>
<dbReference type="Gene3D" id="1.10.150.20">
    <property type="entry name" value="5' to 3' exonuclease, C-terminal subdomain"/>
    <property type="match status" value="1"/>
</dbReference>
<dbReference type="InterPro" id="IPR043519">
    <property type="entry name" value="NT_sf"/>
</dbReference>
<keyword evidence="9 11" id="KW-0539">Nucleus</keyword>
<dbReference type="InterPro" id="IPR022312">
    <property type="entry name" value="DNA_pol_X"/>
</dbReference>
<keyword evidence="6 11" id="KW-0227">DNA damage</keyword>
<comment type="subcellular location">
    <subcellularLocation>
        <location evidence="1 11">Nucleus</location>
    </subcellularLocation>
</comment>
<dbReference type="GO" id="GO:0003677">
    <property type="term" value="F:DNA binding"/>
    <property type="evidence" value="ECO:0007669"/>
    <property type="project" value="UniProtKB-UniRule"/>
</dbReference>
<dbReference type="GO" id="GO:0006303">
    <property type="term" value="P:double-strand break repair via nonhomologous end joining"/>
    <property type="evidence" value="ECO:0007669"/>
    <property type="project" value="TreeGrafter"/>
</dbReference>
<dbReference type="EC" id="2.7.7.7" evidence="11"/>
<dbReference type="InterPro" id="IPR037160">
    <property type="entry name" value="DNA_Pol_thumb_sf"/>
</dbReference>
<evidence type="ECO:0000256" key="11">
    <source>
        <dbReference type="RuleBase" id="RU366014"/>
    </source>
</evidence>
<dbReference type="FunFam" id="1.10.150.110:FF:000005">
    <property type="entry name" value="DNA polymerase POL4"/>
    <property type="match status" value="1"/>
</dbReference>
<evidence type="ECO:0000313" key="14">
    <source>
        <dbReference type="Proteomes" id="UP000294847"/>
    </source>
</evidence>
<dbReference type="Gene3D" id="1.10.150.110">
    <property type="entry name" value="DNA polymerase beta, N-terminal domain-like"/>
    <property type="match status" value="1"/>
</dbReference>
<dbReference type="Proteomes" id="UP000294847">
    <property type="component" value="Chromosome 1"/>
</dbReference>
<keyword evidence="8 11" id="KW-0234">DNA repair</keyword>
<dbReference type="InterPro" id="IPR029398">
    <property type="entry name" value="PolB_thumb"/>
</dbReference>
<dbReference type="Pfam" id="PF14716">
    <property type="entry name" value="HHH_8"/>
    <property type="match status" value="1"/>
</dbReference>
<evidence type="ECO:0000313" key="13">
    <source>
        <dbReference type="EMBL" id="QBZ54239.1"/>
    </source>
</evidence>
<dbReference type="InterPro" id="IPR010996">
    <property type="entry name" value="HHH_MUS81"/>
</dbReference>
<dbReference type="InterPro" id="IPR018944">
    <property type="entry name" value="DNA_pol_lambd_fingers_domain"/>
</dbReference>
<gene>
    <name evidence="13" type="ORF">PoMZ_09935</name>
</gene>
<comment type="similarity">
    <text evidence="2 11">Belongs to the DNA polymerase type-X family.</text>
</comment>
<accession>A0A4P7MVX0</accession>
<dbReference type="Pfam" id="PF14792">
    <property type="entry name" value="DNA_pol_B_palm"/>
    <property type="match status" value="1"/>
</dbReference>
<dbReference type="PANTHER" id="PTHR11276:SF29">
    <property type="entry name" value="DNA POLYMERASE TYPE-X FAMILY PROTEIN POL4"/>
    <property type="match status" value="1"/>
</dbReference>
<dbReference type="VEuPathDB" id="FungiDB:M_BR32_EuGene_00093551"/>
<dbReference type="SUPFAM" id="SSF81585">
    <property type="entry name" value="PsbU/PolX domain-like"/>
    <property type="match status" value="1"/>
</dbReference>
<dbReference type="InterPro" id="IPR001357">
    <property type="entry name" value="BRCT_dom"/>
</dbReference>
<dbReference type="Gene3D" id="3.30.460.10">
    <property type="entry name" value="Beta Polymerase, domain 2"/>
    <property type="match status" value="1"/>
</dbReference>
<dbReference type="FunFam" id="3.30.210.10:FF:000005">
    <property type="entry name" value="DNA polymerase IV"/>
    <property type="match status" value="1"/>
</dbReference>
<dbReference type="GO" id="GO:0005634">
    <property type="term" value="C:nucleus"/>
    <property type="evidence" value="ECO:0007669"/>
    <property type="project" value="UniProtKB-SubCell"/>
</dbReference>
<sequence>MALHFPVIYLLASHMDPDELYSIEEQIPTLTYDVREADVVIGKVGKRERALFELRRIGLKTSEVPLGNLEANEPPTKRRRLPEHDATQDPEAKMGDTTTPTTVGSLIKVAKLAWFTDSIAKGEVLPIDDYVVYQGINLGREEPFPPINQIAASFKEGAAAKQAGTGSAHSMPSFKRRRGQPQSYVPHLMPESTSEHDAAENLPPIPSFLHSVYSCQRPTPANPPNSAFIEQLKEIRTTRLLNGDSIGVRAYSTAIASLAAYPYGLTTHIEVQRLPGCNEKIAFLYQEWKHTGKIKEVEEATQDPRLKILREFHATWGVGDTTAREWYNKGWRDLDDVVEYGWESLTRVQQIGVKYYDELQLKISREEVEKIANIILQHANKIRSGFQMVIVGGYRRGKDESGDVDLILSHPDESATDRFVTMLVDSLSDSDYVTHTLSYTVKNSERGQKPVAWKGSAPKPHGSGFDTLDKALVVWQEPKPGAKKNPNPHRQVDIIISPWKTAGCAVLGWTSGTTFQRDMRKYCKEKLNLKFDSSGIRSRADGRWVDLESRDGVPAPDMHTAERRVFEGLKLEWRPPTERNTG</sequence>
<dbReference type="EMBL" id="CP034204">
    <property type="protein sequence ID" value="QBZ54239.1"/>
    <property type="molecule type" value="Genomic_DNA"/>
</dbReference>
<dbReference type="GO" id="GO:0003887">
    <property type="term" value="F:DNA-directed DNA polymerase activity"/>
    <property type="evidence" value="ECO:0007669"/>
    <property type="project" value="UniProtKB-UniRule"/>
</dbReference>
<organism evidence="13 14">
    <name type="scientific">Pyricularia oryzae</name>
    <name type="common">Rice blast fungus</name>
    <name type="synonym">Magnaporthe oryzae</name>
    <dbReference type="NCBI Taxonomy" id="318829"/>
    <lineage>
        <taxon>Eukaryota</taxon>
        <taxon>Fungi</taxon>
        <taxon>Dikarya</taxon>
        <taxon>Ascomycota</taxon>
        <taxon>Pezizomycotina</taxon>
        <taxon>Sordariomycetes</taxon>
        <taxon>Sordariomycetidae</taxon>
        <taxon>Magnaporthales</taxon>
        <taxon>Pyriculariaceae</taxon>
        <taxon>Pyricularia</taxon>
    </lineage>
</organism>
<dbReference type="InterPro" id="IPR028207">
    <property type="entry name" value="DNA_pol_B_palm_palm"/>
</dbReference>
<keyword evidence="4 11" id="KW-0548">Nucleotidyltransferase</keyword>
<dbReference type="Gene3D" id="3.30.210.10">
    <property type="entry name" value="DNA polymerase, thumb domain"/>
    <property type="match status" value="1"/>
</dbReference>
<dbReference type="Pfam" id="PF10391">
    <property type="entry name" value="DNA_pol_lambd_f"/>
    <property type="match status" value="1"/>
</dbReference>
<comment type="function">
    <text evidence="11">DNA polymerase that functions in several pathways of DNA repair. Involved in base excision repair (BER) responsible for repair of lesions that give rise to abasic (AP) sites in DNA. Also contributes to DNA double-strand break repair by non-homologous end joining and homologous recombination. Has both template-dependent and template-independent (terminal transferase) DNA polymerase activities. Has also a 5'-deoxyribose-5-phosphate lyase (dRP lyase) activity.</text>
</comment>
<evidence type="ECO:0000256" key="7">
    <source>
        <dbReference type="ARBA" id="ARBA00022932"/>
    </source>
</evidence>
<dbReference type="PRINTS" id="PR00869">
    <property type="entry name" value="DNAPOLX"/>
</dbReference>
<dbReference type="InterPro" id="IPR027421">
    <property type="entry name" value="DNA_pol_lamdba_lyase_dom_sf"/>
</dbReference>
<keyword evidence="7 11" id="KW-0239">DNA-directed DNA polymerase</keyword>
<dbReference type="InterPro" id="IPR019843">
    <property type="entry name" value="DNA_pol-X_BS"/>
</dbReference>
<dbReference type="InterPro" id="IPR002054">
    <property type="entry name" value="DNA-dir_DNA_pol_X"/>
</dbReference>
<protein>
    <recommendedName>
        <fullName evidence="11">DNA polymerase</fullName>
        <ecNumber evidence="11">2.7.7.7</ecNumber>
    </recommendedName>
</protein>
<feature type="region of interest" description="Disordered" evidence="12">
    <location>
        <begin position="65"/>
        <end position="99"/>
    </location>
</feature>
<evidence type="ECO:0000256" key="8">
    <source>
        <dbReference type="ARBA" id="ARBA00023204"/>
    </source>
</evidence>
<dbReference type="PRINTS" id="PR00870">
    <property type="entry name" value="DNAPOLXBETA"/>
</dbReference>
<evidence type="ECO:0000256" key="10">
    <source>
        <dbReference type="ARBA" id="ARBA00049244"/>
    </source>
</evidence>
<dbReference type="CDD" id="cd00141">
    <property type="entry name" value="NT_POLXc"/>
    <property type="match status" value="1"/>
</dbReference>
<dbReference type="PROSITE" id="PS50172">
    <property type="entry name" value="BRCT"/>
    <property type="match status" value="1"/>
</dbReference>
<dbReference type="SMART" id="SM00483">
    <property type="entry name" value="POLXc"/>
    <property type="match status" value="1"/>
</dbReference>
<feature type="region of interest" description="Disordered" evidence="12">
    <location>
        <begin position="161"/>
        <end position="181"/>
    </location>
</feature>
<dbReference type="SUPFAM" id="SSF47802">
    <property type="entry name" value="DNA polymerase beta, N-terminal domain-like"/>
    <property type="match status" value="1"/>
</dbReference>
<dbReference type="PROSITE" id="PS00522">
    <property type="entry name" value="DNA_POLYMERASE_X"/>
    <property type="match status" value="1"/>
</dbReference>
<comment type="catalytic activity">
    <reaction evidence="10 11">
        <text>DNA(n) + a 2'-deoxyribonucleoside 5'-triphosphate = DNA(n+1) + diphosphate</text>
        <dbReference type="Rhea" id="RHEA:22508"/>
        <dbReference type="Rhea" id="RHEA-COMP:17339"/>
        <dbReference type="Rhea" id="RHEA-COMP:17340"/>
        <dbReference type="ChEBI" id="CHEBI:33019"/>
        <dbReference type="ChEBI" id="CHEBI:61560"/>
        <dbReference type="ChEBI" id="CHEBI:173112"/>
        <dbReference type="EC" id="2.7.7.7"/>
    </reaction>
</comment>
<dbReference type="SUPFAM" id="SSF81301">
    <property type="entry name" value="Nucleotidyltransferase"/>
    <property type="match status" value="1"/>
</dbReference>
<name>A0A4P7MVX0_PYROR</name>
<dbReference type="FunFam" id="1.10.150.20:FF:000010">
    <property type="entry name" value="DNA polymerase lambda"/>
    <property type="match status" value="1"/>
</dbReference>
<evidence type="ECO:0000256" key="4">
    <source>
        <dbReference type="ARBA" id="ARBA00022695"/>
    </source>
</evidence>
<dbReference type="SMR" id="A0A4P7MVX0"/>
<keyword evidence="3 11" id="KW-0808">Transferase</keyword>
<evidence type="ECO:0000256" key="9">
    <source>
        <dbReference type="ARBA" id="ARBA00023242"/>
    </source>
</evidence>
<dbReference type="Pfam" id="PF14791">
    <property type="entry name" value="DNA_pol_B_thumb"/>
    <property type="match status" value="1"/>
</dbReference>
<reference evidence="13 14" key="1">
    <citation type="journal article" date="2019" name="Mol. Biol. Evol.">
        <title>Blast fungal genomes show frequent chromosomal changes, gene gains and losses, and effector gene turnover.</title>
        <authorList>
            <person name="Gomez Luciano L.B."/>
            <person name="Jason Tsai I."/>
            <person name="Chuma I."/>
            <person name="Tosa Y."/>
            <person name="Chen Y.H."/>
            <person name="Li J.Y."/>
            <person name="Li M.Y."/>
            <person name="Jade Lu M.Y."/>
            <person name="Nakayashiki H."/>
            <person name="Li W.H."/>
        </authorList>
    </citation>
    <scope>NUCLEOTIDE SEQUENCE [LARGE SCALE GENOMIC DNA]</scope>
    <source>
        <strain evidence="13">MZ5-1-6</strain>
    </source>
</reference>
<proteinExistence type="inferred from homology"/>
<dbReference type="InterPro" id="IPR002008">
    <property type="entry name" value="DNA_pol_X_beta-like"/>
</dbReference>
<evidence type="ECO:0000256" key="3">
    <source>
        <dbReference type="ARBA" id="ARBA00022679"/>
    </source>
</evidence>
<evidence type="ECO:0000256" key="5">
    <source>
        <dbReference type="ARBA" id="ARBA00022723"/>
    </source>
</evidence>
<dbReference type="GO" id="GO:0046872">
    <property type="term" value="F:metal ion binding"/>
    <property type="evidence" value="ECO:0007669"/>
    <property type="project" value="UniProtKB-UniRule"/>
</dbReference>
<dbReference type="AlphaFoldDB" id="A0A4P7MVX0"/>
<dbReference type="PANTHER" id="PTHR11276">
    <property type="entry name" value="DNA POLYMERASE TYPE-X FAMILY MEMBER"/>
    <property type="match status" value="1"/>
</dbReference>
<evidence type="ECO:0000256" key="12">
    <source>
        <dbReference type="SAM" id="MobiDB-lite"/>
    </source>
</evidence>
<feature type="compositionally biased region" description="Basic and acidic residues" evidence="12">
    <location>
        <begin position="82"/>
        <end position="94"/>
    </location>
</feature>
<evidence type="ECO:0000256" key="6">
    <source>
        <dbReference type="ARBA" id="ARBA00022763"/>
    </source>
</evidence>